<evidence type="ECO:0000256" key="1">
    <source>
        <dbReference type="ARBA" id="ARBA00004651"/>
    </source>
</evidence>
<dbReference type="PROSITE" id="PS50928">
    <property type="entry name" value="ABC_TM1"/>
    <property type="match status" value="1"/>
</dbReference>
<dbReference type="Proteomes" id="UP000663064">
    <property type="component" value="Plasmid pHGLR3"/>
</dbReference>
<dbReference type="RefSeq" id="WP_244661379.1">
    <property type="nucleotide sequence ID" value="NZ_CP063208.1"/>
</dbReference>
<evidence type="ECO:0000256" key="3">
    <source>
        <dbReference type="ARBA" id="ARBA00022475"/>
    </source>
</evidence>
<proteinExistence type="inferred from homology"/>
<feature type="transmembrane region" description="Helical" evidence="7">
    <location>
        <begin position="145"/>
        <end position="163"/>
    </location>
</feature>
<keyword evidence="4 7" id="KW-0812">Transmembrane</keyword>
<dbReference type="SUPFAM" id="SSF161098">
    <property type="entry name" value="MetI-like"/>
    <property type="match status" value="1"/>
</dbReference>
<name>A0A871BLT9_HALGI</name>
<dbReference type="InterPro" id="IPR035906">
    <property type="entry name" value="MetI-like_sf"/>
</dbReference>
<feature type="transmembrane region" description="Helical" evidence="7">
    <location>
        <begin position="183"/>
        <end position="202"/>
    </location>
</feature>
<organism evidence="9 10">
    <name type="scientific">Haloferax gibbonsii</name>
    <dbReference type="NCBI Taxonomy" id="35746"/>
    <lineage>
        <taxon>Archaea</taxon>
        <taxon>Methanobacteriati</taxon>
        <taxon>Methanobacteriota</taxon>
        <taxon>Stenosarchaea group</taxon>
        <taxon>Halobacteria</taxon>
        <taxon>Halobacteriales</taxon>
        <taxon>Haloferacaceae</taxon>
        <taxon>Haloferax</taxon>
    </lineage>
</organism>
<feature type="transmembrane region" description="Helical" evidence="7">
    <location>
        <begin position="103"/>
        <end position="124"/>
    </location>
</feature>
<dbReference type="InterPro" id="IPR045621">
    <property type="entry name" value="BPD_transp_1_N"/>
</dbReference>
<dbReference type="PANTHER" id="PTHR43163">
    <property type="entry name" value="DIPEPTIDE TRANSPORT SYSTEM PERMEASE PROTEIN DPPB-RELATED"/>
    <property type="match status" value="1"/>
</dbReference>
<dbReference type="AlphaFoldDB" id="A0A871BLT9"/>
<dbReference type="PANTHER" id="PTHR43163:SF6">
    <property type="entry name" value="DIPEPTIDE TRANSPORT SYSTEM PERMEASE PROTEIN DPPB-RELATED"/>
    <property type="match status" value="1"/>
</dbReference>
<keyword evidence="3" id="KW-1003">Cell membrane</keyword>
<reference evidence="9" key="1">
    <citation type="journal article" date="2021" name="Front. Microbiol.">
        <title>Cellular and Genomic Properties of Haloferax gibbonsii LR2-5, the Host of Euryarchaeal Virus HFTV1.</title>
        <authorList>
            <person name="Tittes C."/>
            <person name="Schwarzer S."/>
            <person name="Pfeiffer F."/>
            <person name="Dyall-Smith M."/>
            <person name="Rodriguez-Franco M."/>
            <person name="Oksanen H.M."/>
            <person name="Quax T.E.F."/>
        </authorList>
    </citation>
    <scope>NUCLEOTIDE SEQUENCE</scope>
    <source>
        <strain evidence="9">LR2-5</strain>
    </source>
</reference>
<evidence type="ECO:0000256" key="6">
    <source>
        <dbReference type="ARBA" id="ARBA00023136"/>
    </source>
</evidence>
<dbReference type="Gene3D" id="1.10.3720.10">
    <property type="entry name" value="MetI-like"/>
    <property type="match status" value="1"/>
</dbReference>
<dbReference type="GO" id="GO:0005886">
    <property type="term" value="C:plasma membrane"/>
    <property type="evidence" value="ECO:0007669"/>
    <property type="project" value="UniProtKB-SubCell"/>
</dbReference>
<evidence type="ECO:0000259" key="8">
    <source>
        <dbReference type="PROSITE" id="PS50928"/>
    </source>
</evidence>
<geneLocation type="plasmid" evidence="9 10">
    <name>pHGLR3</name>
</geneLocation>
<dbReference type="EMBL" id="CP063208">
    <property type="protein sequence ID" value="QOS14097.1"/>
    <property type="molecule type" value="Genomic_DNA"/>
</dbReference>
<evidence type="ECO:0000256" key="7">
    <source>
        <dbReference type="RuleBase" id="RU363032"/>
    </source>
</evidence>
<feature type="transmembrane region" description="Helical" evidence="7">
    <location>
        <begin position="12"/>
        <end position="32"/>
    </location>
</feature>
<keyword evidence="6 7" id="KW-0472">Membrane</keyword>
<comment type="similarity">
    <text evidence="7">Belongs to the binding-protein-dependent transport system permease family.</text>
</comment>
<sequence length="315" mass="34699">MSWANYAARRVLSSILILIGASIVIFSILRLIPGDPAQIMLGTLAPPGSLEELRRELGLHLPIWQQYLRWIGNIVTGNLGISFLSGEPVVTLLKQRFPASLELAIAGMVIGVALMLPLGILAAVNHNSKIDYSIIFFSQAGHSVPSFWLGIVLILIFGRFLNVLPPSGYVPIWVDPVENLKHILMPALTLGTINAAVLTRYLRSELLDELGNDYITTARAFGHPPRRIIFKYVLKNGMISTITVMGIQFGFMIGGLVIIETVFAYPGMGLLVIDSLLNRNYPVIQISLLVLAATFILINLAVDLVYGWLDPRIKY</sequence>
<dbReference type="InterPro" id="IPR000515">
    <property type="entry name" value="MetI-like"/>
</dbReference>
<feature type="transmembrane region" description="Helical" evidence="7">
    <location>
        <begin position="283"/>
        <end position="309"/>
    </location>
</feature>
<keyword evidence="2 7" id="KW-0813">Transport</keyword>
<dbReference type="Pfam" id="PF19300">
    <property type="entry name" value="BPD_transp_1_N"/>
    <property type="match status" value="1"/>
</dbReference>
<dbReference type="GeneID" id="59461616"/>
<evidence type="ECO:0000256" key="2">
    <source>
        <dbReference type="ARBA" id="ARBA00022448"/>
    </source>
</evidence>
<keyword evidence="5 7" id="KW-1133">Transmembrane helix</keyword>
<protein>
    <submittedName>
        <fullName evidence="9">ABC-type transport system permease protein</fullName>
    </submittedName>
</protein>
<gene>
    <name evidence="9" type="ORF">HfgLR_25075</name>
</gene>
<evidence type="ECO:0000256" key="4">
    <source>
        <dbReference type="ARBA" id="ARBA00022692"/>
    </source>
</evidence>
<evidence type="ECO:0000313" key="9">
    <source>
        <dbReference type="EMBL" id="QOS14097.1"/>
    </source>
</evidence>
<comment type="subcellular location">
    <subcellularLocation>
        <location evidence="1 7">Cell membrane</location>
        <topology evidence="1 7">Multi-pass membrane protein</topology>
    </subcellularLocation>
</comment>
<evidence type="ECO:0000313" key="10">
    <source>
        <dbReference type="Proteomes" id="UP000663064"/>
    </source>
</evidence>
<accession>A0A871BLT9</accession>
<dbReference type="Pfam" id="PF00528">
    <property type="entry name" value="BPD_transp_1"/>
    <property type="match status" value="1"/>
</dbReference>
<dbReference type="GO" id="GO:0071916">
    <property type="term" value="F:dipeptide transmembrane transporter activity"/>
    <property type="evidence" value="ECO:0007669"/>
    <property type="project" value="TreeGrafter"/>
</dbReference>
<feature type="domain" description="ABC transmembrane type-1" evidence="8">
    <location>
        <begin position="97"/>
        <end position="302"/>
    </location>
</feature>
<keyword evidence="9" id="KW-0614">Plasmid</keyword>
<feature type="transmembrane region" description="Helical" evidence="7">
    <location>
        <begin position="237"/>
        <end position="263"/>
    </location>
</feature>
<evidence type="ECO:0000256" key="5">
    <source>
        <dbReference type="ARBA" id="ARBA00022989"/>
    </source>
</evidence>
<dbReference type="CDD" id="cd06261">
    <property type="entry name" value="TM_PBP2"/>
    <property type="match status" value="1"/>
</dbReference>